<evidence type="ECO:0008006" key="3">
    <source>
        <dbReference type="Google" id="ProtNLM"/>
    </source>
</evidence>
<name>A0D9B6_PARTE</name>
<dbReference type="KEGG" id="ptm:GSPATT00014563001"/>
<dbReference type="RefSeq" id="XP_001447030.1">
    <property type="nucleotide sequence ID" value="XM_001446993.1"/>
</dbReference>
<reference evidence="1 2" key="1">
    <citation type="journal article" date="2006" name="Nature">
        <title>Global trends of whole-genome duplications revealed by the ciliate Paramecium tetraurelia.</title>
        <authorList>
            <consortium name="Genoscope"/>
            <person name="Aury J.-M."/>
            <person name="Jaillon O."/>
            <person name="Duret L."/>
            <person name="Noel B."/>
            <person name="Jubin C."/>
            <person name="Porcel B.M."/>
            <person name="Segurens B."/>
            <person name="Daubin V."/>
            <person name="Anthouard V."/>
            <person name="Aiach N."/>
            <person name="Arnaiz O."/>
            <person name="Billaut A."/>
            <person name="Beisson J."/>
            <person name="Blanc I."/>
            <person name="Bouhouche K."/>
            <person name="Camara F."/>
            <person name="Duharcourt S."/>
            <person name="Guigo R."/>
            <person name="Gogendeau D."/>
            <person name="Katinka M."/>
            <person name="Keller A.-M."/>
            <person name="Kissmehl R."/>
            <person name="Klotz C."/>
            <person name="Koll F."/>
            <person name="Le Moue A."/>
            <person name="Lepere C."/>
            <person name="Malinsky S."/>
            <person name="Nowacki M."/>
            <person name="Nowak J.K."/>
            <person name="Plattner H."/>
            <person name="Poulain J."/>
            <person name="Ruiz F."/>
            <person name="Serrano V."/>
            <person name="Zagulski M."/>
            <person name="Dessen P."/>
            <person name="Betermier M."/>
            <person name="Weissenbach J."/>
            <person name="Scarpelli C."/>
            <person name="Schachter V."/>
            <person name="Sperling L."/>
            <person name="Meyer E."/>
            <person name="Cohen J."/>
            <person name="Wincker P."/>
        </authorList>
    </citation>
    <scope>NUCLEOTIDE SEQUENCE [LARGE SCALE GENOMIC DNA]</scope>
    <source>
        <strain evidence="1 2">Stock d4-2</strain>
    </source>
</reference>
<protein>
    <recommendedName>
        <fullName evidence="3">Mic1 domain-containing protein</fullName>
    </recommendedName>
</protein>
<dbReference type="EMBL" id="CT868341">
    <property type="protein sequence ID" value="CAK79633.1"/>
    <property type="molecule type" value="Genomic_DNA"/>
</dbReference>
<dbReference type="OrthoDB" id="288788at2759"/>
<sequence length="770" mass="90867">MNAPFLENRIVQLRSKSPGMPQSLEILFNIQQTKIIKNYMLQQKLFQQLSEQIHQYAYGDSIHVRYVVLYTSYDNLIIIAEDKYKLSVQIETLKWKNDPIISMKFQTFALHILTMEGEYIEIILSNLFQQNKPQDSLMSNIKINDVYLPNNVKLKEAYQIKRFSDFVIMNKNKLKIAFISQQGQIVFYSPDQKVITQIIALRQSLISFQTIEIDQKEMVVGITEFNDLITFSDNDQEPQIHRFTDPNYSIIHIYFVGNENILILQENKTEQRFVKYQLKQLKFVKKYYYLPKDDCNYKFVEIHELPKIFIALVFSTQFQIISFSKTVLQDRLFKCIQFNFQNVMDEFSHPINFNQILYCPETTTLNIKEIQNQAIHFSRYNQQFGIKITKKKMVEVLQSDSQILNKEDQVSKTKNYDQFCSLLITSTQIYTIQISQDCIQDLTFQVLQQFENYQRTFGSIPQMKLSWQEQVISNLWHHLNCEQGLKLYFANKDQVSENIHSWVNSLKFHKQMLYQIYDEVQDQEILIESQYDKCLTTIALLNFKNLSNEISISKIIAMVFNKVLSQCSKIVTDNSNSFLQLIQCIKQNSNPVLCYNYWKNSQQLLFILINILEVWLTNIMIQYDVILLKAQEFFEPLFINKIRSLIVCSKVPIMLRLKLIIFLQDQSYIKLFTLGVQTISDRQDLLQFSKVCNITNDAPSFNIFSISYLIDECDIKYIKNLIQISGNLEQMNNYEPTKCKNPSFGLIIMSILTQSSNEFEICKIINWFLS</sequence>
<proteinExistence type="predicted"/>
<keyword evidence="2" id="KW-1185">Reference proteome</keyword>
<gene>
    <name evidence="1" type="ORF">GSPATT00014563001</name>
</gene>
<dbReference type="OMA" id="TMEGEYI"/>
<dbReference type="Proteomes" id="UP000000600">
    <property type="component" value="Unassembled WGS sequence"/>
</dbReference>
<dbReference type="AlphaFoldDB" id="A0D9B6"/>
<accession>A0D9B6</accession>
<dbReference type="GeneID" id="5032815"/>
<organism evidence="1 2">
    <name type="scientific">Paramecium tetraurelia</name>
    <dbReference type="NCBI Taxonomy" id="5888"/>
    <lineage>
        <taxon>Eukaryota</taxon>
        <taxon>Sar</taxon>
        <taxon>Alveolata</taxon>
        <taxon>Ciliophora</taxon>
        <taxon>Intramacronucleata</taxon>
        <taxon>Oligohymenophorea</taxon>
        <taxon>Peniculida</taxon>
        <taxon>Parameciidae</taxon>
        <taxon>Paramecium</taxon>
    </lineage>
</organism>
<evidence type="ECO:0000313" key="1">
    <source>
        <dbReference type="EMBL" id="CAK79633.1"/>
    </source>
</evidence>
<evidence type="ECO:0000313" key="2">
    <source>
        <dbReference type="Proteomes" id="UP000000600"/>
    </source>
</evidence>
<dbReference type="InParanoid" id="A0D9B6"/>
<dbReference type="HOGENOM" id="CLU_363106_0_0_1"/>